<accession>A0AAQ3Q0N5</accession>
<feature type="compositionally biased region" description="Basic residues" evidence="1">
    <location>
        <begin position="1"/>
        <end position="10"/>
    </location>
</feature>
<dbReference type="EMBL" id="CP144746">
    <property type="protein sequence ID" value="WVZ57081.1"/>
    <property type="molecule type" value="Genomic_DNA"/>
</dbReference>
<evidence type="ECO:0000313" key="2">
    <source>
        <dbReference type="EMBL" id="WVZ57081.1"/>
    </source>
</evidence>
<dbReference type="AlphaFoldDB" id="A0AAQ3Q0N5"/>
<dbReference type="Proteomes" id="UP001341281">
    <property type="component" value="Chromosome 02"/>
</dbReference>
<keyword evidence="3" id="KW-1185">Reference proteome</keyword>
<proteinExistence type="predicted"/>
<evidence type="ECO:0000313" key="3">
    <source>
        <dbReference type="Proteomes" id="UP001341281"/>
    </source>
</evidence>
<gene>
    <name evidence="2" type="ORF">U9M48_007517</name>
</gene>
<reference evidence="2 3" key="1">
    <citation type="submission" date="2024-02" db="EMBL/GenBank/DDBJ databases">
        <title>High-quality chromosome-scale genome assembly of Pensacola bahiagrass (Paspalum notatum Flugge var. saurae).</title>
        <authorList>
            <person name="Vega J.M."/>
            <person name="Podio M."/>
            <person name="Orjuela J."/>
            <person name="Siena L.A."/>
            <person name="Pessino S.C."/>
            <person name="Combes M.C."/>
            <person name="Mariac C."/>
            <person name="Albertini E."/>
            <person name="Pupilli F."/>
            <person name="Ortiz J.P.A."/>
            <person name="Leblanc O."/>
        </authorList>
    </citation>
    <scope>NUCLEOTIDE SEQUENCE [LARGE SCALE GENOMIC DNA]</scope>
    <source>
        <strain evidence="2">R1</strain>
        <tissue evidence="2">Leaf</tissue>
    </source>
</reference>
<feature type="region of interest" description="Disordered" evidence="1">
    <location>
        <begin position="179"/>
        <end position="202"/>
    </location>
</feature>
<sequence>MRSATRRRPLPVRLATLPPHPSPHHRPPFSTPRIRPQAANDSAAAPSPSSAARRDPIPSPWQPRNGGGDYGAIAEEAMETWLCPASRGQGPSAEDPRDLILTPSSHTTAVALGNPSRGVPSTTTIGSPCPQKVSCNRILANQGESPTKSGHERAPCVHCCYSRPHAVTRPHARLPALSQGRVTGDTAGSEAERVCSPEAAGL</sequence>
<feature type="region of interest" description="Disordered" evidence="1">
    <location>
        <begin position="1"/>
        <end position="70"/>
    </location>
</feature>
<organism evidence="2 3">
    <name type="scientific">Paspalum notatum var. saurae</name>
    <dbReference type="NCBI Taxonomy" id="547442"/>
    <lineage>
        <taxon>Eukaryota</taxon>
        <taxon>Viridiplantae</taxon>
        <taxon>Streptophyta</taxon>
        <taxon>Embryophyta</taxon>
        <taxon>Tracheophyta</taxon>
        <taxon>Spermatophyta</taxon>
        <taxon>Magnoliopsida</taxon>
        <taxon>Liliopsida</taxon>
        <taxon>Poales</taxon>
        <taxon>Poaceae</taxon>
        <taxon>PACMAD clade</taxon>
        <taxon>Panicoideae</taxon>
        <taxon>Andropogonodae</taxon>
        <taxon>Paspaleae</taxon>
        <taxon>Paspalinae</taxon>
        <taxon>Paspalum</taxon>
    </lineage>
</organism>
<evidence type="ECO:0000256" key="1">
    <source>
        <dbReference type="SAM" id="MobiDB-lite"/>
    </source>
</evidence>
<protein>
    <submittedName>
        <fullName evidence="2">Uncharacterized protein</fullName>
    </submittedName>
</protein>
<feature type="compositionally biased region" description="Low complexity" evidence="1">
    <location>
        <begin position="38"/>
        <end position="51"/>
    </location>
</feature>
<name>A0AAQ3Q0N5_PASNO</name>